<gene>
    <name evidence="1" type="ORF">FHR95_000352</name>
    <name evidence="2" type="ORF">FHR95_000441</name>
</gene>
<keyword evidence="3" id="KW-1185">Reference proteome</keyword>
<name>A0A7W5DHR7_9GAMM</name>
<evidence type="ECO:0000313" key="2">
    <source>
        <dbReference type="EMBL" id="MBB3182917.1"/>
    </source>
</evidence>
<dbReference type="EMBL" id="JACHXQ010000001">
    <property type="protein sequence ID" value="MBB3182917.1"/>
    <property type="molecule type" value="Genomic_DNA"/>
</dbReference>
<proteinExistence type="predicted"/>
<dbReference type="AlphaFoldDB" id="A0A7W5DHR7"/>
<reference evidence="1 3" key="1">
    <citation type="submission" date="2020-08" db="EMBL/GenBank/DDBJ databases">
        <title>Genomic Encyclopedia of Type Strains, Phase III (KMG-III): the genomes of soil and plant-associated and newly described type strains.</title>
        <authorList>
            <person name="Whitman W."/>
        </authorList>
    </citation>
    <scope>NUCLEOTIDE SEQUENCE [LARGE SCALE GENOMIC DNA]</scope>
    <source>
        <strain evidence="1 3">CECT 7341</strain>
    </source>
</reference>
<organism evidence="1 3">
    <name type="scientific">Halomonas fontilapidosi</name>
    <dbReference type="NCBI Taxonomy" id="616675"/>
    <lineage>
        <taxon>Bacteria</taxon>
        <taxon>Pseudomonadati</taxon>
        <taxon>Pseudomonadota</taxon>
        <taxon>Gammaproteobacteria</taxon>
        <taxon>Oceanospirillales</taxon>
        <taxon>Halomonadaceae</taxon>
        <taxon>Halomonas</taxon>
    </lineage>
</organism>
<sequence length="47" mass="5348">MRLREQVLKDAATLSLHTRRISVHLGDAADKWWPTLLKGLPRLTALV</sequence>
<accession>A0A7W5DHR7</accession>
<comment type="caution">
    <text evidence="1">The sequence shown here is derived from an EMBL/GenBank/DDBJ whole genome shotgun (WGS) entry which is preliminary data.</text>
</comment>
<protein>
    <submittedName>
        <fullName evidence="1">Uncharacterized protein</fullName>
    </submittedName>
</protein>
<evidence type="ECO:0000313" key="3">
    <source>
        <dbReference type="Proteomes" id="UP000563050"/>
    </source>
</evidence>
<dbReference type="EMBL" id="JACHXQ010000001">
    <property type="protein sequence ID" value="MBB3182828.1"/>
    <property type="molecule type" value="Genomic_DNA"/>
</dbReference>
<dbReference type="Proteomes" id="UP000563050">
    <property type="component" value="Unassembled WGS sequence"/>
</dbReference>
<evidence type="ECO:0000313" key="1">
    <source>
        <dbReference type="EMBL" id="MBB3182828.1"/>
    </source>
</evidence>